<organism evidence="1">
    <name type="scientific">viral metagenome</name>
    <dbReference type="NCBI Taxonomy" id="1070528"/>
    <lineage>
        <taxon>unclassified sequences</taxon>
        <taxon>metagenomes</taxon>
        <taxon>organismal metagenomes</taxon>
    </lineage>
</organism>
<dbReference type="SUPFAM" id="SSF52540">
    <property type="entry name" value="P-loop containing nucleoside triphosphate hydrolases"/>
    <property type="match status" value="1"/>
</dbReference>
<dbReference type="InterPro" id="IPR048444">
    <property type="entry name" value="DNMK"/>
</dbReference>
<name>A0A6C0EFE5_9ZZZZ</name>
<reference evidence="1" key="1">
    <citation type="journal article" date="2020" name="Nature">
        <title>Giant virus diversity and host interactions through global metagenomics.</title>
        <authorList>
            <person name="Schulz F."/>
            <person name="Roux S."/>
            <person name="Paez-Espino D."/>
            <person name="Jungbluth S."/>
            <person name="Walsh D.A."/>
            <person name="Denef V.J."/>
            <person name="McMahon K.D."/>
            <person name="Konstantinidis K.T."/>
            <person name="Eloe-Fadrosh E.A."/>
            <person name="Kyrpides N.C."/>
            <person name="Woyke T."/>
        </authorList>
    </citation>
    <scope>NUCLEOTIDE SEQUENCE</scope>
    <source>
        <strain evidence="1">GVMAG-M-3300023179-27</strain>
    </source>
</reference>
<dbReference type="InterPro" id="IPR027417">
    <property type="entry name" value="P-loop_NTPase"/>
</dbReference>
<accession>A0A6C0EFE5</accession>
<protein>
    <recommendedName>
        <fullName evidence="2">Deoxynucleoside monophosphate kinase</fullName>
    </recommendedName>
</protein>
<evidence type="ECO:0000313" key="1">
    <source>
        <dbReference type="EMBL" id="QHT26055.1"/>
    </source>
</evidence>
<proteinExistence type="predicted"/>
<dbReference type="AlphaFoldDB" id="A0A6C0EFE5"/>
<evidence type="ECO:0008006" key="2">
    <source>
        <dbReference type="Google" id="ProtNLM"/>
    </source>
</evidence>
<dbReference type="EMBL" id="MN739778">
    <property type="protein sequence ID" value="QHT26055.1"/>
    <property type="molecule type" value="Genomic_DNA"/>
</dbReference>
<dbReference type="Gene3D" id="3.40.50.300">
    <property type="entry name" value="P-loop containing nucleotide triphosphate hydrolases"/>
    <property type="match status" value="1"/>
</dbReference>
<dbReference type="Pfam" id="PF21448">
    <property type="entry name" value="DNMK"/>
    <property type="match status" value="1"/>
</dbReference>
<sequence length="183" mass="20661">MVFVIGITGKKGHGKDTVGKILNKYGYKRIAFADPLKEACRCIFGFTDEQLYGDEKEKTDPFWNVTPRHILQYVGTDLFRDQLGFVVPDLGKDIWIKSAEKHIESSGFDKIVITDVRFQNEVDMILKKGGYVVRVTRPSIKSGDTHVSETHIDDLVVNNDILNDGTIEDLEQKVKDILISLAC</sequence>